<feature type="compositionally biased region" description="Acidic residues" evidence="11">
    <location>
        <begin position="807"/>
        <end position="841"/>
    </location>
</feature>
<dbReference type="SUPFAM" id="SSF56719">
    <property type="entry name" value="Type II DNA topoisomerase"/>
    <property type="match status" value="1"/>
</dbReference>
<feature type="short sequence motif" description="GyrA-box" evidence="8">
    <location>
        <begin position="528"/>
        <end position="534"/>
    </location>
</feature>
<keyword evidence="6 8" id="KW-0238">DNA-binding</keyword>
<comment type="caution">
    <text evidence="13">The sequence shown here is derived from an EMBL/GenBank/DDBJ whole genome shotgun (WGS) entry which is preliminary data.</text>
</comment>
<dbReference type="EC" id="5.6.2.2" evidence="8"/>
<evidence type="ECO:0000256" key="11">
    <source>
        <dbReference type="SAM" id="MobiDB-lite"/>
    </source>
</evidence>
<dbReference type="NCBIfam" id="NF004044">
    <property type="entry name" value="PRK05561.1"/>
    <property type="match status" value="1"/>
</dbReference>
<dbReference type="InterPro" id="IPR006691">
    <property type="entry name" value="GyrA/parC_rep"/>
</dbReference>
<dbReference type="PANTHER" id="PTHR43493:SF5">
    <property type="entry name" value="DNA GYRASE SUBUNIT A, CHLOROPLASTIC_MITOCHONDRIAL"/>
    <property type="match status" value="1"/>
</dbReference>
<evidence type="ECO:0000313" key="13">
    <source>
        <dbReference type="EMBL" id="MFD2761355.1"/>
    </source>
</evidence>
<dbReference type="Gene3D" id="3.90.199.10">
    <property type="entry name" value="Topoisomerase II, domain 5"/>
    <property type="match status" value="1"/>
</dbReference>
<keyword evidence="5 8" id="KW-0799">Topoisomerase</keyword>
<evidence type="ECO:0000256" key="3">
    <source>
        <dbReference type="ARBA" id="ARBA00022741"/>
    </source>
</evidence>
<evidence type="ECO:0000256" key="8">
    <source>
        <dbReference type="HAMAP-Rule" id="MF_01897"/>
    </source>
</evidence>
<dbReference type="RefSeq" id="WP_382393763.1">
    <property type="nucleotide sequence ID" value="NZ_JBHUNA010000021.1"/>
</dbReference>
<dbReference type="InterPro" id="IPR035516">
    <property type="entry name" value="Gyrase/topoIV_suA_C"/>
</dbReference>
<dbReference type="InterPro" id="IPR050220">
    <property type="entry name" value="Type_II_DNA_Topoisomerases"/>
</dbReference>
<dbReference type="Gene3D" id="2.120.10.90">
    <property type="entry name" value="DNA gyrase/topoisomerase IV, subunit A, C-terminal"/>
    <property type="match status" value="1"/>
</dbReference>
<dbReference type="GO" id="GO:0003918">
    <property type="term" value="F:DNA topoisomerase type II (double strand cut, ATP-hydrolyzing) activity"/>
    <property type="evidence" value="ECO:0007669"/>
    <property type="project" value="UniProtKB-EC"/>
</dbReference>
<dbReference type="InterPro" id="IPR002205">
    <property type="entry name" value="Topo_IIA_dom_A"/>
</dbReference>
<feature type="domain" description="Topo IIA-type catalytic" evidence="12">
    <location>
        <begin position="35"/>
        <end position="501"/>
    </location>
</feature>
<dbReference type="HAMAP" id="MF_01897">
    <property type="entry name" value="GyrA"/>
    <property type="match status" value="1"/>
</dbReference>
<evidence type="ECO:0000256" key="10">
    <source>
        <dbReference type="SAM" id="Coils"/>
    </source>
</evidence>
<keyword evidence="3 8" id="KW-0547">Nucleotide-binding</keyword>
<evidence type="ECO:0000256" key="9">
    <source>
        <dbReference type="PROSITE-ProRule" id="PRU01384"/>
    </source>
</evidence>
<dbReference type="SUPFAM" id="SSF101904">
    <property type="entry name" value="GyrA/ParC C-terminal domain-like"/>
    <property type="match status" value="1"/>
</dbReference>
<dbReference type="InterPro" id="IPR013760">
    <property type="entry name" value="Topo_IIA-like_dom_sf"/>
</dbReference>
<evidence type="ECO:0000313" key="14">
    <source>
        <dbReference type="Proteomes" id="UP001597502"/>
    </source>
</evidence>
<dbReference type="Proteomes" id="UP001597502">
    <property type="component" value="Unassembled WGS sequence"/>
</dbReference>
<keyword evidence="10" id="KW-0175">Coiled coil</keyword>
<feature type="active site" description="O-(5'-phospho-DNA)-tyrosine intermediate" evidence="8 9">
    <location>
        <position position="123"/>
    </location>
</feature>
<comment type="miscellaneous">
    <text evidence="8">Few gyrases are as efficient as E.coli at forming negative supercoils. Not all organisms have 2 type II topoisomerases; in organisms with a single type II topoisomerase this enzyme also has to decatenate newly replicated chromosomes.</text>
</comment>
<evidence type="ECO:0000256" key="7">
    <source>
        <dbReference type="ARBA" id="ARBA00023235"/>
    </source>
</evidence>
<evidence type="ECO:0000256" key="1">
    <source>
        <dbReference type="ARBA" id="ARBA00000185"/>
    </source>
</evidence>
<dbReference type="InterPro" id="IPR013757">
    <property type="entry name" value="Topo_IIA_A_a_sf"/>
</dbReference>
<comment type="catalytic activity">
    <reaction evidence="1 8 9">
        <text>ATP-dependent breakage, passage and rejoining of double-stranded DNA.</text>
        <dbReference type="EC" id="5.6.2.2"/>
    </reaction>
</comment>
<accession>A0ABW5V6M4</accession>
<name>A0ABW5V6M4_9BACI</name>
<feature type="coiled-coil region" evidence="10">
    <location>
        <begin position="438"/>
        <end position="472"/>
    </location>
</feature>
<organism evidence="13 14">
    <name type="scientific">Lentibacillus juripiscarius</name>
    <dbReference type="NCBI Taxonomy" id="257446"/>
    <lineage>
        <taxon>Bacteria</taxon>
        <taxon>Bacillati</taxon>
        <taxon>Bacillota</taxon>
        <taxon>Bacilli</taxon>
        <taxon>Bacillales</taxon>
        <taxon>Bacillaceae</taxon>
        <taxon>Lentibacillus</taxon>
    </lineage>
</organism>
<keyword evidence="8" id="KW-0963">Cytoplasm</keyword>
<dbReference type="Gene3D" id="3.30.1360.40">
    <property type="match status" value="1"/>
</dbReference>
<sequence length="841" mass="94133">MADQQRPNVQEINLGQEMRTSFLDYAMSVIVSRALPDVRDGLKPVHRRILYAMNDLGMHSDKAYKKSARIVGEVIGKYHPHGDSAVYESMVRMAQDFSYRYMLVDGHGNFGSVDGDSAAAMRYTEARMSKISMELLRDITKDTIDYADNYDGTEREPVVFPSRFPNLIVNGGAGIAVGMATNIPPHNLGETIDAVLALTKDPEITIQELMEDHIHGPDFPTAGEIIGRSGIRKAYETGKGSVTIRAKVDIEEQANGKASLIVTELPYQVNKAKLIEKIAELVREKRIDGITDLRDESDRNGLRVVIELRRDANPSIVLNNLYKYSALQTTFGINMLALVDGRPKVLTIKQCLEHYLEHQRVIVKRRTEFELRKAQARAHILEGLRIALDHLDEVISLIRNSKTTDTAKNGLIERFGLSDKQAQAILDMRLQRLTGLEREKINNEYDELLKQIDELKAILADDEKLLEIIREELIGIKEKFNDERRTEIVAGGADSIEDEDLIPEENIVITLTHQGYVKRLPASTYRTQKRGGRGIQGMGTNDDDFVEHLVSTSTHDTVLFFTNKGKVYRAKGYEVPEFSRTAKGIPIINLLQIEKEEWINAVISVSEYSSDWYLFFTTRHGLSKRTNLSQFANIRKGGLIAVGLREEDELMSVRLTDGTRDIMIGTKNGYLIRFPEDQVRAMGRNAAGVRGISLRDDDEVVSMEILDEGLQVLHVTNKGIGKRTPEDQYRVTKRGGKGIFTCKLTESNSVVAVKAVTGDEDLMLITAAGVLIRTPISGISQTGRNAQGVRLIRVQEEEEVATVAVVEQEEDEPEEDSDESAIETESAEDDESADNTEDNGE</sequence>
<dbReference type="SMART" id="SM00434">
    <property type="entry name" value="TOP4c"/>
    <property type="match status" value="1"/>
</dbReference>
<comment type="function">
    <text evidence="8">A type II topoisomerase that negatively supercoils closed circular double-stranded (ds) DNA in an ATP-dependent manner to modulate DNA topology and maintain chromosomes in an underwound state. Negative supercoiling favors strand separation, and DNA replication, transcription, recombination and repair, all of which involve strand separation. Also able to catalyze the interconversion of other topological isomers of dsDNA rings, including catenanes and knotted rings. Type II topoisomerases break and join 2 DNA strands simultaneously in an ATP-dependent manner.</text>
</comment>
<evidence type="ECO:0000256" key="5">
    <source>
        <dbReference type="ARBA" id="ARBA00023029"/>
    </source>
</evidence>
<dbReference type="NCBIfam" id="TIGR01063">
    <property type="entry name" value="gyrA"/>
    <property type="match status" value="1"/>
</dbReference>
<dbReference type="Gene3D" id="1.10.268.10">
    <property type="entry name" value="Topoisomerase, domain 3"/>
    <property type="match status" value="1"/>
</dbReference>
<dbReference type="EMBL" id="JBHUNA010000021">
    <property type="protein sequence ID" value="MFD2761355.1"/>
    <property type="molecule type" value="Genomic_DNA"/>
</dbReference>
<evidence type="ECO:0000256" key="2">
    <source>
        <dbReference type="ARBA" id="ARBA00008263"/>
    </source>
</evidence>
<dbReference type="InterPro" id="IPR013758">
    <property type="entry name" value="Topo_IIA_A/C_ab"/>
</dbReference>
<proteinExistence type="inferred from homology"/>
<dbReference type="InterPro" id="IPR005743">
    <property type="entry name" value="GyrA"/>
</dbReference>
<gene>
    <name evidence="8 13" type="primary">gyrA</name>
    <name evidence="13" type="ORF">ACFSUO_10270</name>
</gene>
<dbReference type="PROSITE" id="PS52040">
    <property type="entry name" value="TOPO_IIA"/>
    <property type="match status" value="1"/>
</dbReference>
<comment type="similarity">
    <text evidence="2 8">Belongs to the type II topoisomerase GyrA/ParC subunit family.</text>
</comment>
<dbReference type="CDD" id="cd00187">
    <property type="entry name" value="TOP4c"/>
    <property type="match status" value="1"/>
</dbReference>
<keyword evidence="14" id="KW-1185">Reference proteome</keyword>
<keyword evidence="7 8" id="KW-0413">Isomerase</keyword>
<keyword evidence="4 8" id="KW-0067">ATP-binding</keyword>
<dbReference type="Pfam" id="PF00521">
    <property type="entry name" value="DNA_topoisoIV"/>
    <property type="match status" value="1"/>
</dbReference>
<dbReference type="PANTHER" id="PTHR43493">
    <property type="entry name" value="DNA GYRASE/TOPOISOMERASE SUBUNIT A"/>
    <property type="match status" value="1"/>
</dbReference>
<comment type="subunit">
    <text evidence="8">Heterotetramer, composed of two GyrA and two GyrB chains. In the heterotetramer, GyrA contains the active site tyrosine that forms a transient covalent intermediate with DNA, while GyrB binds cofactors and catalyzes ATP hydrolysis.</text>
</comment>
<evidence type="ECO:0000256" key="6">
    <source>
        <dbReference type="ARBA" id="ARBA00023125"/>
    </source>
</evidence>
<reference evidence="14" key="1">
    <citation type="journal article" date="2019" name="Int. J. Syst. Evol. Microbiol.">
        <title>The Global Catalogue of Microorganisms (GCM) 10K type strain sequencing project: providing services to taxonomists for standard genome sequencing and annotation.</title>
        <authorList>
            <consortium name="The Broad Institute Genomics Platform"/>
            <consortium name="The Broad Institute Genome Sequencing Center for Infectious Disease"/>
            <person name="Wu L."/>
            <person name="Ma J."/>
        </authorList>
    </citation>
    <scope>NUCLEOTIDE SEQUENCE [LARGE SCALE GENOMIC DNA]</scope>
    <source>
        <strain evidence="14">TISTR 1535</strain>
    </source>
</reference>
<protein>
    <recommendedName>
        <fullName evidence="8">DNA gyrase subunit A</fullName>
        <ecNumber evidence="8">5.6.2.2</ecNumber>
    </recommendedName>
</protein>
<evidence type="ECO:0000256" key="4">
    <source>
        <dbReference type="ARBA" id="ARBA00022840"/>
    </source>
</evidence>
<comment type="subcellular location">
    <subcellularLocation>
        <location evidence="8">Cytoplasm</location>
    </subcellularLocation>
</comment>
<dbReference type="NCBIfam" id="NF004043">
    <property type="entry name" value="PRK05560.1"/>
    <property type="match status" value="1"/>
</dbReference>
<dbReference type="Pfam" id="PF03989">
    <property type="entry name" value="DNA_gyraseA_C"/>
    <property type="match status" value="6"/>
</dbReference>
<feature type="region of interest" description="Disordered" evidence="11">
    <location>
        <begin position="803"/>
        <end position="841"/>
    </location>
</feature>
<evidence type="ECO:0000259" key="12">
    <source>
        <dbReference type="PROSITE" id="PS52040"/>
    </source>
</evidence>